<evidence type="ECO:0000256" key="3">
    <source>
        <dbReference type="ARBA" id="ARBA00023204"/>
    </source>
</evidence>
<dbReference type="SUPFAM" id="SSF48150">
    <property type="entry name" value="DNA-glycosylase"/>
    <property type="match status" value="1"/>
</dbReference>
<dbReference type="FunFam" id="1.10.340.30:FF:000004">
    <property type="entry name" value="DNA-3-methyladenine glycosylase II"/>
    <property type="match status" value="1"/>
</dbReference>
<dbReference type="Gene3D" id="1.10.1670.40">
    <property type="match status" value="1"/>
</dbReference>
<dbReference type="CDD" id="cd00056">
    <property type="entry name" value="ENDO3c"/>
    <property type="match status" value="1"/>
</dbReference>
<dbReference type="InterPro" id="IPR003265">
    <property type="entry name" value="HhH-GPD_domain"/>
</dbReference>
<evidence type="ECO:0000256" key="2">
    <source>
        <dbReference type="ARBA" id="ARBA00022763"/>
    </source>
</evidence>
<protein>
    <recommendedName>
        <fullName evidence="5">HhH-GPD domain-containing protein</fullName>
    </recommendedName>
</protein>
<dbReference type="Pfam" id="PF00730">
    <property type="entry name" value="HhH-GPD"/>
    <property type="match status" value="1"/>
</dbReference>
<organism evidence="6 7">
    <name type="scientific">Dispira parvispora</name>
    <dbReference type="NCBI Taxonomy" id="1520584"/>
    <lineage>
        <taxon>Eukaryota</taxon>
        <taxon>Fungi</taxon>
        <taxon>Fungi incertae sedis</taxon>
        <taxon>Zoopagomycota</taxon>
        <taxon>Kickxellomycotina</taxon>
        <taxon>Dimargaritomycetes</taxon>
        <taxon>Dimargaritales</taxon>
        <taxon>Dimargaritaceae</taxon>
        <taxon>Dispira</taxon>
    </lineage>
</organism>
<dbReference type="InterPro" id="IPR011257">
    <property type="entry name" value="DNA_glycosylase"/>
</dbReference>
<dbReference type="SMART" id="SM00478">
    <property type="entry name" value="ENDO3c"/>
    <property type="match status" value="1"/>
</dbReference>
<keyword evidence="2" id="KW-0227">DNA damage</keyword>
<keyword evidence="3" id="KW-0234">DNA repair</keyword>
<feature type="domain" description="HhH-GPD" evidence="5">
    <location>
        <begin position="122"/>
        <end position="300"/>
    </location>
</feature>
<evidence type="ECO:0000259" key="5">
    <source>
        <dbReference type="SMART" id="SM00478"/>
    </source>
</evidence>
<sequence>MSPTRVVRRSARLAAQEGINERLAVSPPSSKDRPRMKKLASKSPQARKRAESPTAPKVTTSPTKPISAFTDSPILAQALQHFAKADPKLAAFMQTVSPPSTFTDTTPTSSQQVFQALVRSIIYQQIHGKAAATIMRRFIKLWNPELPEDIQTWNNDANFIFPQPSDVLQQPQENLRSAGLSARKVSYVLDLADKFHQGVIDPQAMAAMDEESISKVLCQVKGIGQWSADMFLIFHLKRLDVFPVLDLGIRRGMGLHFDLKTAKGTGKKSKDFNHAELITLAEKWKPYRSIASCYMWQVCDVKTVADG</sequence>
<evidence type="ECO:0000313" key="7">
    <source>
        <dbReference type="Proteomes" id="UP001150925"/>
    </source>
</evidence>
<dbReference type="Gene3D" id="1.10.340.30">
    <property type="entry name" value="Hypothetical protein, domain 2"/>
    <property type="match status" value="1"/>
</dbReference>
<dbReference type="GO" id="GO:0006307">
    <property type="term" value="P:DNA alkylation repair"/>
    <property type="evidence" value="ECO:0007669"/>
    <property type="project" value="TreeGrafter"/>
</dbReference>
<dbReference type="InterPro" id="IPR051912">
    <property type="entry name" value="Alkylbase_DNA_Glycosylase/TA"/>
</dbReference>
<gene>
    <name evidence="6" type="ORF">IWQ62_003756</name>
</gene>
<dbReference type="GO" id="GO:0008725">
    <property type="term" value="F:DNA-3-methyladenine glycosylase activity"/>
    <property type="evidence" value="ECO:0007669"/>
    <property type="project" value="TreeGrafter"/>
</dbReference>
<dbReference type="GO" id="GO:0005634">
    <property type="term" value="C:nucleus"/>
    <property type="evidence" value="ECO:0007669"/>
    <property type="project" value="TreeGrafter"/>
</dbReference>
<name>A0A9W8E2M3_9FUNG</name>
<evidence type="ECO:0000313" key="6">
    <source>
        <dbReference type="EMBL" id="KAJ1961763.1"/>
    </source>
</evidence>
<dbReference type="GO" id="GO:0043916">
    <property type="term" value="F:DNA-7-methylguanine glycosylase activity"/>
    <property type="evidence" value="ECO:0007669"/>
    <property type="project" value="TreeGrafter"/>
</dbReference>
<evidence type="ECO:0000256" key="4">
    <source>
        <dbReference type="SAM" id="MobiDB-lite"/>
    </source>
</evidence>
<reference evidence="6" key="1">
    <citation type="submission" date="2022-07" db="EMBL/GenBank/DDBJ databases">
        <title>Phylogenomic reconstructions and comparative analyses of Kickxellomycotina fungi.</title>
        <authorList>
            <person name="Reynolds N.K."/>
            <person name="Stajich J.E."/>
            <person name="Barry K."/>
            <person name="Grigoriev I.V."/>
            <person name="Crous P."/>
            <person name="Smith M.E."/>
        </authorList>
    </citation>
    <scope>NUCLEOTIDE SEQUENCE</scope>
    <source>
        <strain evidence="6">RSA 1196</strain>
    </source>
</reference>
<dbReference type="GO" id="GO:0032131">
    <property type="term" value="F:alkylated DNA binding"/>
    <property type="evidence" value="ECO:0007669"/>
    <property type="project" value="TreeGrafter"/>
</dbReference>
<dbReference type="EMBL" id="JANBPY010001073">
    <property type="protein sequence ID" value="KAJ1961763.1"/>
    <property type="molecule type" value="Genomic_DNA"/>
</dbReference>
<comment type="similarity">
    <text evidence="1">Belongs to the alkylbase DNA glycosidase AlkA family.</text>
</comment>
<accession>A0A9W8E2M3</accession>
<dbReference type="PANTHER" id="PTHR43003">
    <property type="entry name" value="DNA-3-METHYLADENINE GLYCOSYLASE"/>
    <property type="match status" value="1"/>
</dbReference>
<evidence type="ECO:0000256" key="1">
    <source>
        <dbReference type="ARBA" id="ARBA00010817"/>
    </source>
</evidence>
<feature type="region of interest" description="Disordered" evidence="4">
    <location>
        <begin position="1"/>
        <end position="66"/>
    </location>
</feature>
<dbReference type="GO" id="GO:0032993">
    <property type="term" value="C:protein-DNA complex"/>
    <property type="evidence" value="ECO:0007669"/>
    <property type="project" value="TreeGrafter"/>
</dbReference>
<feature type="compositionally biased region" description="Basic residues" evidence="4">
    <location>
        <begin position="1"/>
        <end position="11"/>
    </location>
</feature>
<dbReference type="OrthoDB" id="415889at2759"/>
<dbReference type="PANTHER" id="PTHR43003:SF5">
    <property type="entry name" value="DNA-3-METHYLADENINE GLYCOSYLASE"/>
    <property type="match status" value="1"/>
</dbReference>
<proteinExistence type="inferred from homology"/>
<dbReference type="GO" id="GO:0006285">
    <property type="term" value="P:base-excision repair, AP site formation"/>
    <property type="evidence" value="ECO:0007669"/>
    <property type="project" value="UniProtKB-ARBA"/>
</dbReference>
<keyword evidence="7" id="KW-1185">Reference proteome</keyword>
<dbReference type="Proteomes" id="UP001150925">
    <property type="component" value="Unassembled WGS sequence"/>
</dbReference>
<comment type="caution">
    <text evidence="6">The sequence shown here is derived from an EMBL/GenBank/DDBJ whole genome shotgun (WGS) entry which is preliminary data.</text>
</comment>
<dbReference type="AlphaFoldDB" id="A0A9W8E2M3"/>